<dbReference type="Pfam" id="PF00048">
    <property type="entry name" value="IL8"/>
    <property type="match status" value="1"/>
</dbReference>
<feature type="domain" description="Chemokine interleukin-8-like" evidence="3">
    <location>
        <begin position="32"/>
        <end position="89"/>
    </location>
</feature>
<feature type="signal peptide" evidence="2">
    <location>
        <begin position="1"/>
        <end position="26"/>
    </location>
</feature>
<dbReference type="GO" id="GO:0008009">
    <property type="term" value="F:chemokine activity"/>
    <property type="evidence" value="ECO:0007669"/>
    <property type="project" value="InterPro"/>
</dbReference>
<dbReference type="Gene3D" id="2.40.50.40">
    <property type="match status" value="1"/>
</dbReference>
<evidence type="ECO:0000313" key="4">
    <source>
        <dbReference type="Ensembl" id="ENSGMOP00000022641.1"/>
    </source>
</evidence>
<proteinExistence type="predicted"/>
<dbReference type="InterPro" id="IPR001811">
    <property type="entry name" value="Chemokine_IL8-like_dom"/>
</dbReference>
<organism evidence="4 5">
    <name type="scientific">Gadus morhua</name>
    <name type="common">Atlantic cod</name>
    <dbReference type="NCBI Taxonomy" id="8049"/>
    <lineage>
        <taxon>Eukaryota</taxon>
        <taxon>Metazoa</taxon>
        <taxon>Chordata</taxon>
        <taxon>Craniata</taxon>
        <taxon>Vertebrata</taxon>
        <taxon>Euteleostomi</taxon>
        <taxon>Actinopterygii</taxon>
        <taxon>Neopterygii</taxon>
        <taxon>Teleostei</taxon>
        <taxon>Neoteleostei</taxon>
        <taxon>Acanthomorphata</taxon>
        <taxon>Zeiogadaria</taxon>
        <taxon>Gadariae</taxon>
        <taxon>Gadiformes</taxon>
        <taxon>Gadoidei</taxon>
        <taxon>Gadidae</taxon>
        <taxon>Gadus</taxon>
    </lineage>
</organism>
<feature type="chain" id="PRO_5034065316" evidence="2">
    <location>
        <begin position="27"/>
        <end position="104"/>
    </location>
</feature>
<dbReference type="Proteomes" id="UP000694546">
    <property type="component" value="Chromosome 23"/>
</dbReference>
<dbReference type="OMA" id="WVHRKIQ"/>
<gene>
    <name evidence="4" type="primary">LOC115537260</name>
</gene>
<protein>
    <submittedName>
        <fullName evidence="4">C-C motif chemokine 20-like</fullName>
    </submittedName>
</protein>
<dbReference type="InterPro" id="IPR036048">
    <property type="entry name" value="Interleukin_8-like_sf"/>
</dbReference>
<dbReference type="GO" id="GO:0005615">
    <property type="term" value="C:extracellular space"/>
    <property type="evidence" value="ECO:0007669"/>
    <property type="project" value="UniProtKB-KW"/>
</dbReference>
<accession>A0A8C4ZWK9</accession>
<dbReference type="SUPFAM" id="SSF54117">
    <property type="entry name" value="Interleukin 8-like chemokines"/>
    <property type="match status" value="1"/>
</dbReference>
<keyword evidence="1" id="KW-0202">Cytokine</keyword>
<evidence type="ECO:0000313" key="5">
    <source>
        <dbReference type="Proteomes" id="UP000694546"/>
    </source>
</evidence>
<keyword evidence="5" id="KW-1185">Reference proteome</keyword>
<reference evidence="4" key="2">
    <citation type="submission" date="2025-09" db="UniProtKB">
        <authorList>
            <consortium name="Ensembl"/>
        </authorList>
    </citation>
    <scope>IDENTIFICATION</scope>
</reference>
<evidence type="ECO:0000256" key="2">
    <source>
        <dbReference type="SAM" id="SignalP"/>
    </source>
</evidence>
<dbReference type="GO" id="GO:0006955">
    <property type="term" value="P:immune response"/>
    <property type="evidence" value="ECO:0007669"/>
    <property type="project" value="InterPro"/>
</dbReference>
<dbReference type="GeneTree" id="ENSGT01030000239938"/>
<dbReference type="Ensembl" id="ENSGMOT00000074202.1">
    <property type="protein sequence ID" value="ENSGMOP00000022641.1"/>
    <property type="gene ID" value="ENSGMOG00000028632.1"/>
</dbReference>
<sequence>MTTCGPVTKSLLLLAVVVALTGQGSAADEKLSDCCKKVARNLITETIVDYIEQKKILPCVNAIIFKMESGRSFCFKHDEPWVRKKIRQLRAKKRAALASTPSLL</sequence>
<reference evidence="4" key="1">
    <citation type="submission" date="2025-08" db="UniProtKB">
        <authorList>
            <consortium name="Ensembl"/>
        </authorList>
    </citation>
    <scope>IDENTIFICATION</scope>
</reference>
<evidence type="ECO:0000259" key="3">
    <source>
        <dbReference type="Pfam" id="PF00048"/>
    </source>
</evidence>
<evidence type="ECO:0000256" key="1">
    <source>
        <dbReference type="ARBA" id="ARBA00022514"/>
    </source>
</evidence>
<name>A0A8C4ZWK9_GADMO</name>
<keyword evidence="2" id="KW-0732">Signal</keyword>
<dbReference type="AlphaFoldDB" id="A0A8C4ZWK9"/>